<dbReference type="SUPFAM" id="SSF111384">
    <property type="entry name" value="OmpH-like"/>
    <property type="match status" value="1"/>
</dbReference>
<accession>A0A517YCT3</accession>
<keyword evidence="2" id="KW-1185">Reference proteome</keyword>
<organism evidence="1 2">
    <name type="scientific">Anatilimnocola aggregata</name>
    <dbReference type="NCBI Taxonomy" id="2528021"/>
    <lineage>
        <taxon>Bacteria</taxon>
        <taxon>Pseudomonadati</taxon>
        <taxon>Planctomycetota</taxon>
        <taxon>Planctomycetia</taxon>
        <taxon>Pirellulales</taxon>
        <taxon>Pirellulaceae</taxon>
        <taxon>Anatilimnocola</taxon>
    </lineage>
</organism>
<dbReference type="RefSeq" id="WP_145089662.1">
    <property type="nucleotide sequence ID" value="NZ_CP036274.1"/>
</dbReference>
<dbReference type="Gene3D" id="3.30.910.20">
    <property type="entry name" value="Skp domain"/>
    <property type="match status" value="1"/>
</dbReference>
<dbReference type="AlphaFoldDB" id="A0A517YCT3"/>
<protein>
    <submittedName>
        <fullName evidence="1">Outer membrane protein (OmpH-like)</fullName>
    </submittedName>
</protein>
<dbReference type="Proteomes" id="UP000315017">
    <property type="component" value="Chromosome"/>
</dbReference>
<name>A0A517YCT3_9BACT</name>
<dbReference type="KEGG" id="aagg:ETAA8_31320"/>
<gene>
    <name evidence="1" type="ORF">ETAA8_31320</name>
</gene>
<sequence length="105" mass="11832">MDALRAKRKTLDPASEEAKKLSVEIQRSQADLTTLSQQANPRPEFGGIHPLTRSEMRTAIKTVCEREGIDLVLPIHDGRDRLLYFNEHIDITAAVIKELQALNPE</sequence>
<dbReference type="InterPro" id="IPR024930">
    <property type="entry name" value="Skp_dom_sf"/>
</dbReference>
<dbReference type="Pfam" id="PF03938">
    <property type="entry name" value="OmpH"/>
    <property type="match status" value="1"/>
</dbReference>
<reference evidence="1 2" key="1">
    <citation type="submission" date="2019-02" db="EMBL/GenBank/DDBJ databases">
        <title>Deep-cultivation of Planctomycetes and their phenomic and genomic characterization uncovers novel biology.</title>
        <authorList>
            <person name="Wiegand S."/>
            <person name="Jogler M."/>
            <person name="Boedeker C."/>
            <person name="Pinto D."/>
            <person name="Vollmers J."/>
            <person name="Rivas-Marin E."/>
            <person name="Kohn T."/>
            <person name="Peeters S.H."/>
            <person name="Heuer A."/>
            <person name="Rast P."/>
            <person name="Oberbeckmann S."/>
            <person name="Bunk B."/>
            <person name="Jeske O."/>
            <person name="Meyerdierks A."/>
            <person name="Storesund J.E."/>
            <person name="Kallscheuer N."/>
            <person name="Luecker S."/>
            <person name="Lage O.M."/>
            <person name="Pohl T."/>
            <person name="Merkel B.J."/>
            <person name="Hornburger P."/>
            <person name="Mueller R.-W."/>
            <person name="Bruemmer F."/>
            <person name="Labrenz M."/>
            <person name="Spormann A.M."/>
            <person name="Op den Camp H."/>
            <person name="Overmann J."/>
            <person name="Amann R."/>
            <person name="Jetten M.S.M."/>
            <person name="Mascher T."/>
            <person name="Medema M.H."/>
            <person name="Devos D.P."/>
            <person name="Kaster A.-K."/>
            <person name="Ovreas L."/>
            <person name="Rohde M."/>
            <person name="Galperin M.Y."/>
            <person name="Jogler C."/>
        </authorList>
    </citation>
    <scope>NUCLEOTIDE SEQUENCE [LARGE SCALE GENOMIC DNA]</scope>
    <source>
        <strain evidence="1 2">ETA_A8</strain>
    </source>
</reference>
<dbReference type="InterPro" id="IPR005632">
    <property type="entry name" value="Chaperone_Skp"/>
</dbReference>
<evidence type="ECO:0000313" key="1">
    <source>
        <dbReference type="EMBL" id="QDU28040.1"/>
    </source>
</evidence>
<proteinExistence type="predicted"/>
<dbReference type="GO" id="GO:0051082">
    <property type="term" value="F:unfolded protein binding"/>
    <property type="evidence" value="ECO:0007669"/>
    <property type="project" value="InterPro"/>
</dbReference>
<dbReference type="EMBL" id="CP036274">
    <property type="protein sequence ID" value="QDU28040.1"/>
    <property type="molecule type" value="Genomic_DNA"/>
</dbReference>
<evidence type="ECO:0000313" key="2">
    <source>
        <dbReference type="Proteomes" id="UP000315017"/>
    </source>
</evidence>